<feature type="compositionally biased region" description="Basic and acidic residues" evidence="2">
    <location>
        <begin position="133"/>
        <end position="145"/>
    </location>
</feature>
<dbReference type="Proteomes" id="UP000748308">
    <property type="component" value="Unassembled WGS sequence"/>
</dbReference>
<evidence type="ECO:0000313" key="3">
    <source>
        <dbReference type="EMBL" id="MBM3318317.1"/>
    </source>
</evidence>
<gene>
    <name evidence="3" type="ORF">FJY75_10755</name>
</gene>
<keyword evidence="1" id="KW-0175">Coiled coil</keyword>
<feature type="coiled-coil region" evidence="1">
    <location>
        <begin position="73"/>
        <end position="100"/>
    </location>
</feature>
<name>A0A938BRH7_UNCEI</name>
<proteinExistence type="predicted"/>
<feature type="region of interest" description="Disordered" evidence="2">
    <location>
        <begin position="108"/>
        <end position="145"/>
    </location>
</feature>
<dbReference type="AlphaFoldDB" id="A0A938BRH7"/>
<organism evidence="3 4">
    <name type="scientific">Eiseniibacteriota bacterium</name>
    <dbReference type="NCBI Taxonomy" id="2212470"/>
    <lineage>
        <taxon>Bacteria</taxon>
        <taxon>Candidatus Eiseniibacteriota</taxon>
    </lineage>
</organism>
<protein>
    <submittedName>
        <fullName evidence="3">Uncharacterized protein</fullName>
    </submittedName>
</protein>
<evidence type="ECO:0000256" key="1">
    <source>
        <dbReference type="SAM" id="Coils"/>
    </source>
</evidence>
<dbReference type="EMBL" id="VGIY01000323">
    <property type="protein sequence ID" value="MBM3318317.1"/>
    <property type="molecule type" value="Genomic_DNA"/>
</dbReference>
<reference evidence="3" key="1">
    <citation type="submission" date="2019-03" db="EMBL/GenBank/DDBJ databases">
        <title>Lake Tanganyika Metagenome-Assembled Genomes (MAGs).</title>
        <authorList>
            <person name="Tran P."/>
        </authorList>
    </citation>
    <scope>NUCLEOTIDE SEQUENCE</scope>
    <source>
        <strain evidence="3">M_DeepCast_400m_m2_100</strain>
    </source>
</reference>
<sequence>MEESLGARLLRHLKEVGELAGIKTEEYARVGRKRFEALGLERESAKEKRSLGERVFELAERAGEGDVLGDVTVQALIERIRKLNAEMASCEQEIEVLSRTAAERARDVRARYRAESEAEGSAGTGGGAAARAEAGKDGHPDGKSD</sequence>
<evidence type="ECO:0000313" key="4">
    <source>
        <dbReference type="Proteomes" id="UP000748308"/>
    </source>
</evidence>
<comment type="caution">
    <text evidence="3">The sequence shown here is derived from an EMBL/GenBank/DDBJ whole genome shotgun (WGS) entry which is preliminary data.</text>
</comment>
<accession>A0A938BRH7</accession>
<evidence type="ECO:0000256" key="2">
    <source>
        <dbReference type="SAM" id="MobiDB-lite"/>
    </source>
</evidence>